<evidence type="ECO:0008006" key="10">
    <source>
        <dbReference type="Google" id="ProtNLM"/>
    </source>
</evidence>
<dbReference type="Gene3D" id="2.130.10.10">
    <property type="entry name" value="YVTN repeat-like/Quinoprotein amine dehydrogenase"/>
    <property type="match status" value="1"/>
</dbReference>
<keyword evidence="2 6" id="KW-0853">WD repeat</keyword>
<feature type="repeat" description="WD" evidence="6">
    <location>
        <begin position="268"/>
        <end position="303"/>
    </location>
</feature>
<dbReference type="PANTHER" id="PTHR14773">
    <property type="entry name" value="WD REPEAT-CONTAINING PROTEIN 76"/>
    <property type="match status" value="1"/>
</dbReference>
<gene>
    <name evidence="8" type="ORF">ZIOFF_015905</name>
</gene>
<evidence type="ECO:0000256" key="5">
    <source>
        <dbReference type="ARBA" id="ARBA00023125"/>
    </source>
</evidence>
<evidence type="ECO:0000256" key="2">
    <source>
        <dbReference type="ARBA" id="ARBA00022574"/>
    </source>
</evidence>
<dbReference type="PROSITE" id="PS50082">
    <property type="entry name" value="WD_REPEATS_2"/>
    <property type="match status" value="1"/>
</dbReference>
<proteinExistence type="inferred from homology"/>
<name>A0A8J5LMU4_ZINOF</name>
<evidence type="ECO:0000256" key="3">
    <source>
        <dbReference type="ARBA" id="ARBA00022737"/>
    </source>
</evidence>
<evidence type="ECO:0000313" key="9">
    <source>
        <dbReference type="Proteomes" id="UP000734854"/>
    </source>
</evidence>
<dbReference type="InterPro" id="IPR050853">
    <property type="entry name" value="WD_repeat_DNA-damage-binding"/>
</dbReference>
<sequence>MVTAAMTDYERLRLENIRRNDEMISSLLIRSKASDLATSLKRSAATQNKPKKAEKSAKKIRAQDPVLVRRSLRHRGLPPEPTQPKSEPTQPESESPSDFPAKREQLLIGDAFVDRSESSDRNLVGAILSASERASLDLAKEKEVGGLFDPKRDLMLREENVKRVVGGRIVSVRFLPFWDRTVIVAGDKLGNLGFWDVDMEEGDSDGVYDGLIRLMDVQDGTFNMIHSSDYLIYSICQSPINTSTIYFAEGAGDLKLRDERTGRASNTWGLHEKRINTIDFNPENPNMMATSSTDGMVRIWDLRVLKNHQPDSLKTVQHRRAVYSAYFSPGGLRLATTSCDDTVGIASGVNFDDQLLVKHDNQTGRWISTFRAIWGWDDSHIFLGNMKRAVDIISADSRTTTTSLFSEYMTSIGCRLAAHPQIQGKLASATAGGKVFYWTRL</sequence>
<dbReference type="PANTHER" id="PTHR14773:SF0">
    <property type="entry name" value="WD REPEAT-CONTAINING PROTEIN 76"/>
    <property type="match status" value="1"/>
</dbReference>
<evidence type="ECO:0000256" key="4">
    <source>
        <dbReference type="ARBA" id="ARBA00022763"/>
    </source>
</evidence>
<comment type="similarity">
    <text evidence="1">Belongs to the WD repeat DDB2/WDR76 family.</text>
</comment>
<organism evidence="8 9">
    <name type="scientific">Zingiber officinale</name>
    <name type="common">Ginger</name>
    <name type="synonym">Amomum zingiber</name>
    <dbReference type="NCBI Taxonomy" id="94328"/>
    <lineage>
        <taxon>Eukaryota</taxon>
        <taxon>Viridiplantae</taxon>
        <taxon>Streptophyta</taxon>
        <taxon>Embryophyta</taxon>
        <taxon>Tracheophyta</taxon>
        <taxon>Spermatophyta</taxon>
        <taxon>Magnoliopsida</taxon>
        <taxon>Liliopsida</taxon>
        <taxon>Zingiberales</taxon>
        <taxon>Zingiberaceae</taxon>
        <taxon>Zingiber</taxon>
    </lineage>
</organism>
<dbReference type="Proteomes" id="UP000734854">
    <property type="component" value="Unassembled WGS sequence"/>
</dbReference>
<dbReference type="GO" id="GO:0005634">
    <property type="term" value="C:nucleus"/>
    <property type="evidence" value="ECO:0007669"/>
    <property type="project" value="TreeGrafter"/>
</dbReference>
<dbReference type="GO" id="GO:0006974">
    <property type="term" value="P:DNA damage response"/>
    <property type="evidence" value="ECO:0007669"/>
    <property type="project" value="UniProtKB-KW"/>
</dbReference>
<dbReference type="SMART" id="SM00320">
    <property type="entry name" value="WD40"/>
    <property type="match status" value="2"/>
</dbReference>
<keyword evidence="3" id="KW-0677">Repeat</keyword>
<feature type="region of interest" description="Disordered" evidence="7">
    <location>
        <begin position="40"/>
        <end position="100"/>
    </location>
</feature>
<keyword evidence="9" id="KW-1185">Reference proteome</keyword>
<keyword evidence="5" id="KW-0238">DNA-binding</keyword>
<dbReference type="InterPro" id="IPR019775">
    <property type="entry name" value="WD40_repeat_CS"/>
</dbReference>
<dbReference type="Pfam" id="PF00400">
    <property type="entry name" value="WD40"/>
    <property type="match status" value="2"/>
</dbReference>
<dbReference type="GO" id="GO:2000001">
    <property type="term" value="P:regulation of DNA damage checkpoint"/>
    <property type="evidence" value="ECO:0007669"/>
    <property type="project" value="TreeGrafter"/>
</dbReference>
<keyword evidence="4" id="KW-0227">DNA damage</keyword>
<comment type="caution">
    <text evidence="8">The sequence shown here is derived from an EMBL/GenBank/DDBJ whole genome shotgun (WGS) entry which is preliminary data.</text>
</comment>
<evidence type="ECO:0000256" key="1">
    <source>
        <dbReference type="ARBA" id="ARBA00005434"/>
    </source>
</evidence>
<dbReference type="PROSITE" id="PS50294">
    <property type="entry name" value="WD_REPEATS_REGION"/>
    <property type="match status" value="1"/>
</dbReference>
<dbReference type="PROSITE" id="PS00678">
    <property type="entry name" value="WD_REPEATS_1"/>
    <property type="match status" value="1"/>
</dbReference>
<feature type="compositionally biased region" description="Low complexity" evidence="7">
    <location>
        <begin position="84"/>
        <end position="97"/>
    </location>
</feature>
<dbReference type="InterPro" id="IPR036322">
    <property type="entry name" value="WD40_repeat_dom_sf"/>
</dbReference>
<dbReference type="GO" id="GO:0003677">
    <property type="term" value="F:DNA binding"/>
    <property type="evidence" value="ECO:0007669"/>
    <property type="project" value="UniProtKB-KW"/>
</dbReference>
<dbReference type="AlphaFoldDB" id="A0A8J5LMU4"/>
<accession>A0A8J5LMU4</accession>
<dbReference type="EMBL" id="JACMSC010000004">
    <property type="protein sequence ID" value="KAG6525932.1"/>
    <property type="molecule type" value="Genomic_DNA"/>
</dbReference>
<evidence type="ECO:0000256" key="6">
    <source>
        <dbReference type="PROSITE-ProRule" id="PRU00221"/>
    </source>
</evidence>
<dbReference type="InterPro" id="IPR001680">
    <property type="entry name" value="WD40_rpt"/>
</dbReference>
<dbReference type="InterPro" id="IPR015943">
    <property type="entry name" value="WD40/YVTN_repeat-like_dom_sf"/>
</dbReference>
<evidence type="ECO:0000313" key="8">
    <source>
        <dbReference type="EMBL" id="KAG6525932.1"/>
    </source>
</evidence>
<reference evidence="8 9" key="1">
    <citation type="submission" date="2020-08" db="EMBL/GenBank/DDBJ databases">
        <title>Plant Genome Project.</title>
        <authorList>
            <person name="Zhang R.-G."/>
        </authorList>
    </citation>
    <scope>NUCLEOTIDE SEQUENCE [LARGE SCALE GENOMIC DNA]</scope>
    <source>
        <tissue evidence="8">Rhizome</tissue>
    </source>
</reference>
<protein>
    <recommendedName>
        <fullName evidence="10">DNA damage-binding protein CMR1</fullName>
    </recommendedName>
</protein>
<dbReference type="SUPFAM" id="SSF50978">
    <property type="entry name" value="WD40 repeat-like"/>
    <property type="match status" value="1"/>
</dbReference>
<evidence type="ECO:0000256" key="7">
    <source>
        <dbReference type="SAM" id="MobiDB-lite"/>
    </source>
</evidence>